<name>A0A498IRA3_MALDO</name>
<evidence type="ECO:0000256" key="2">
    <source>
        <dbReference type="SAM" id="MobiDB-lite"/>
    </source>
</evidence>
<proteinExistence type="predicted"/>
<evidence type="ECO:0000256" key="1">
    <source>
        <dbReference type="SAM" id="Coils"/>
    </source>
</evidence>
<organism evidence="3 4">
    <name type="scientific">Malus domestica</name>
    <name type="common">Apple</name>
    <name type="synonym">Pyrus malus</name>
    <dbReference type="NCBI Taxonomy" id="3750"/>
    <lineage>
        <taxon>Eukaryota</taxon>
        <taxon>Viridiplantae</taxon>
        <taxon>Streptophyta</taxon>
        <taxon>Embryophyta</taxon>
        <taxon>Tracheophyta</taxon>
        <taxon>Spermatophyta</taxon>
        <taxon>Magnoliopsida</taxon>
        <taxon>eudicotyledons</taxon>
        <taxon>Gunneridae</taxon>
        <taxon>Pentapetalae</taxon>
        <taxon>rosids</taxon>
        <taxon>fabids</taxon>
        <taxon>Rosales</taxon>
        <taxon>Rosaceae</taxon>
        <taxon>Amygdaloideae</taxon>
        <taxon>Maleae</taxon>
        <taxon>Malus</taxon>
    </lineage>
</organism>
<feature type="region of interest" description="Disordered" evidence="2">
    <location>
        <begin position="40"/>
        <end position="66"/>
    </location>
</feature>
<dbReference type="EMBL" id="RDQH01000336">
    <property type="protein sequence ID" value="RXH85876.1"/>
    <property type="molecule type" value="Genomic_DNA"/>
</dbReference>
<dbReference type="AlphaFoldDB" id="A0A498IRA3"/>
<evidence type="ECO:0000313" key="3">
    <source>
        <dbReference type="EMBL" id="RXH85876.1"/>
    </source>
</evidence>
<keyword evidence="1" id="KW-0175">Coiled coil</keyword>
<accession>A0A498IRA3</accession>
<dbReference type="STRING" id="3750.A0A498IRA3"/>
<sequence length="163" mass="18161">MAFRTSRTIQNRSARNSAGRLNHSVDAGLLSAVHPNLVDRDDEDSHATLSSDSDSSSDSDGESTRFSGLEASFRVVSESIQRMEQAELEMAKAREALRLKAEKQRVELETELTQMLLQTQLQIASLVSQRQSRPSRKRKRVEEDEPSSEGALGLSLLQCNLLF</sequence>
<reference evidence="3 4" key="1">
    <citation type="submission" date="2018-10" db="EMBL/GenBank/DDBJ databases">
        <title>A high-quality apple genome assembly.</title>
        <authorList>
            <person name="Hu J."/>
        </authorList>
    </citation>
    <scope>NUCLEOTIDE SEQUENCE [LARGE SCALE GENOMIC DNA]</scope>
    <source>
        <strain evidence="4">cv. HFTH1</strain>
        <tissue evidence="3">Young leaf</tissue>
    </source>
</reference>
<evidence type="ECO:0000313" key="4">
    <source>
        <dbReference type="Proteomes" id="UP000290289"/>
    </source>
</evidence>
<comment type="caution">
    <text evidence="3">The sequence shown here is derived from an EMBL/GenBank/DDBJ whole genome shotgun (WGS) entry which is preliminary data.</text>
</comment>
<feature type="coiled-coil region" evidence="1">
    <location>
        <begin position="76"/>
        <end position="118"/>
    </location>
</feature>
<dbReference type="Proteomes" id="UP000290289">
    <property type="component" value="Chromosome 10"/>
</dbReference>
<keyword evidence="4" id="KW-1185">Reference proteome</keyword>
<feature type="region of interest" description="Disordered" evidence="2">
    <location>
        <begin position="1"/>
        <end position="20"/>
    </location>
</feature>
<gene>
    <name evidence="3" type="ORF">DVH24_016929</name>
</gene>
<feature type="compositionally biased region" description="Polar residues" evidence="2">
    <location>
        <begin position="1"/>
        <end position="16"/>
    </location>
</feature>
<feature type="region of interest" description="Disordered" evidence="2">
    <location>
        <begin position="128"/>
        <end position="149"/>
    </location>
</feature>
<protein>
    <submittedName>
        <fullName evidence="3">Uncharacterized protein</fullName>
    </submittedName>
</protein>